<feature type="region of interest" description="Disordered" evidence="1">
    <location>
        <begin position="1"/>
        <end position="21"/>
    </location>
</feature>
<dbReference type="AlphaFoldDB" id="J9A9K5"/>
<evidence type="ECO:0000256" key="1">
    <source>
        <dbReference type="SAM" id="MobiDB-lite"/>
    </source>
</evidence>
<gene>
    <name evidence="2" type="ORF">WUBG_18472</name>
</gene>
<accession>J9A9K5</accession>
<dbReference type="EMBL" id="ADBV01021158">
    <property type="protein sequence ID" value="EJW70620.1"/>
    <property type="molecule type" value="Genomic_DNA"/>
</dbReference>
<protein>
    <submittedName>
        <fullName evidence="2">Uncharacterized protein</fullName>
    </submittedName>
</protein>
<organism evidence="2 3">
    <name type="scientific">Wuchereria bancrofti</name>
    <dbReference type="NCBI Taxonomy" id="6293"/>
    <lineage>
        <taxon>Eukaryota</taxon>
        <taxon>Metazoa</taxon>
        <taxon>Ecdysozoa</taxon>
        <taxon>Nematoda</taxon>
        <taxon>Chromadorea</taxon>
        <taxon>Rhabditida</taxon>
        <taxon>Spirurina</taxon>
        <taxon>Spiruromorpha</taxon>
        <taxon>Filarioidea</taxon>
        <taxon>Onchocercidae</taxon>
        <taxon>Wuchereria</taxon>
    </lineage>
</organism>
<comment type="caution">
    <text evidence="2">The sequence shown here is derived from an EMBL/GenBank/DDBJ whole genome shotgun (WGS) entry which is preliminary data.</text>
</comment>
<evidence type="ECO:0000313" key="2">
    <source>
        <dbReference type="EMBL" id="EJW70620.1"/>
    </source>
</evidence>
<dbReference type="Proteomes" id="UP000004810">
    <property type="component" value="Unassembled WGS sequence"/>
</dbReference>
<name>J9A9K5_WUCBA</name>
<reference evidence="3" key="1">
    <citation type="submission" date="2012-08" db="EMBL/GenBank/DDBJ databases">
        <title>The Genome Sequence of Wuchereria bancrofti.</title>
        <authorList>
            <person name="Nutman T.B."/>
            <person name="Fink D.L."/>
            <person name="Russ C."/>
            <person name="Young S."/>
            <person name="Zeng Q."/>
            <person name="Koehrsen M."/>
            <person name="Alvarado L."/>
            <person name="Berlin A."/>
            <person name="Chapman S.B."/>
            <person name="Chen Z."/>
            <person name="Freedman E."/>
            <person name="Gellesch M."/>
            <person name="Goldberg J."/>
            <person name="Griggs A."/>
            <person name="Gujja S."/>
            <person name="Heilman E.R."/>
            <person name="Heiman D."/>
            <person name="Hepburn T."/>
            <person name="Howarth C."/>
            <person name="Jen D."/>
            <person name="Larson L."/>
            <person name="Lewis B."/>
            <person name="Mehta T."/>
            <person name="Park D."/>
            <person name="Pearson M."/>
            <person name="Roberts A."/>
            <person name="Saif S."/>
            <person name="Shea T."/>
            <person name="Shenoy N."/>
            <person name="Sisk P."/>
            <person name="Stolte C."/>
            <person name="Sykes S."/>
            <person name="Walk T."/>
            <person name="White J."/>
            <person name="Yandava C."/>
            <person name="Haas B."/>
            <person name="Henn M.R."/>
            <person name="Nusbaum C."/>
            <person name="Birren B."/>
        </authorList>
    </citation>
    <scope>NUCLEOTIDE SEQUENCE [LARGE SCALE GENOMIC DNA]</scope>
    <source>
        <strain evidence="3">NA</strain>
    </source>
</reference>
<proteinExistence type="predicted"/>
<feature type="non-terminal residue" evidence="2">
    <location>
        <position position="273"/>
    </location>
</feature>
<evidence type="ECO:0000313" key="3">
    <source>
        <dbReference type="Proteomes" id="UP000004810"/>
    </source>
</evidence>
<sequence length="273" mass="30809">MEIFSPRDFKESKPNENELRNHQIADKTASLQQYPTETYLLDSLLHEPSYDQQKTDCVHSLMGNTIHSHVCTYEMDATNSAKPSTFKPDMTVYAACVCSTVLKDKVIADNSGQSYMGNKARGAELYDHQQFGTRVSYQNTEGSNSSEDSESHVRFFETIGVDMIAEDTNVKVKPKTRDFKTSCKESHSPKSLSVASTVTKFNRASANRARKMIANADEEKHAAVLKEKQGQTVHLNQQILQELIALKQVPYEKKEKKDSDFTLNEVKMNQIGK</sequence>